<feature type="transmembrane region" description="Helical" evidence="1">
    <location>
        <begin position="188"/>
        <end position="208"/>
    </location>
</feature>
<dbReference type="CDD" id="cd01948">
    <property type="entry name" value="EAL"/>
    <property type="match status" value="1"/>
</dbReference>
<name>A0A0W0ZQX4_9GAMM</name>
<dbReference type="InterPro" id="IPR043128">
    <property type="entry name" value="Rev_trsase/Diguanyl_cyclase"/>
</dbReference>
<protein>
    <submittedName>
        <fullName evidence="4">Inner membrane protein/sensory box protein LssE</fullName>
    </submittedName>
</protein>
<reference evidence="4 5" key="1">
    <citation type="submission" date="2015-11" db="EMBL/GenBank/DDBJ databases">
        <title>Genomic analysis of 38 Legionella species identifies large and diverse effector repertoires.</title>
        <authorList>
            <person name="Burstein D."/>
            <person name="Amaro F."/>
            <person name="Zusman T."/>
            <person name="Lifshitz Z."/>
            <person name="Cohen O."/>
            <person name="Gilbert J.A."/>
            <person name="Pupko T."/>
            <person name="Shuman H.A."/>
            <person name="Segal G."/>
        </authorList>
    </citation>
    <scope>NUCLEOTIDE SEQUENCE [LARGE SCALE GENOMIC DNA]</scope>
    <source>
        <strain evidence="4 5">ATCC 49180</strain>
    </source>
</reference>
<accession>A0A0W0ZQX4</accession>
<dbReference type="Gene3D" id="3.20.20.450">
    <property type="entry name" value="EAL domain"/>
    <property type="match status" value="1"/>
</dbReference>
<evidence type="ECO:0000256" key="1">
    <source>
        <dbReference type="SAM" id="Phobius"/>
    </source>
</evidence>
<evidence type="ECO:0000313" key="4">
    <source>
        <dbReference type="EMBL" id="KTD71280.1"/>
    </source>
</evidence>
<dbReference type="STRING" id="40335.Ltuc_2639"/>
<dbReference type="Pfam" id="PF00563">
    <property type="entry name" value="EAL"/>
    <property type="match status" value="1"/>
</dbReference>
<keyword evidence="1" id="KW-1133">Transmembrane helix</keyword>
<feature type="transmembrane region" description="Helical" evidence="1">
    <location>
        <begin position="135"/>
        <end position="151"/>
    </location>
</feature>
<dbReference type="PATRIC" id="fig|40335.7.peg.2819"/>
<dbReference type="EMBL" id="LNZA01000008">
    <property type="protein sequence ID" value="KTD71280.1"/>
    <property type="molecule type" value="Genomic_DNA"/>
</dbReference>
<feature type="domain" description="EAL" evidence="2">
    <location>
        <begin position="432"/>
        <end position="683"/>
    </location>
</feature>
<dbReference type="SMART" id="SM00052">
    <property type="entry name" value="EAL"/>
    <property type="match status" value="1"/>
</dbReference>
<comment type="caution">
    <text evidence="4">The sequence shown here is derived from an EMBL/GenBank/DDBJ whole genome shotgun (WGS) entry which is preliminary data.</text>
</comment>
<dbReference type="GO" id="GO:0071111">
    <property type="term" value="F:cyclic-guanylate-specific phosphodiesterase activity"/>
    <property type="evidence" value="ECO:0007669"/>
    <property type="project" value="InterPro"/>
</dbReference>
<dbReference type="Pfam" id="PF00990">
    <property type="entry name" value="GGDEF"/>
    <property type="match status" value="1"/>
</dbReference>
<dbReference type="CDD" id="cd01949">
    <property type="entry name" value="GGDEF"/>
    <property type="match status" value="1"/>
</dbReference>
<dbReference type="PROSITE" id="PS50883">
    <property type="entry name" value="EAL"/>
    <property type="match status" value="1"/>
</dbReference>
<feature type="transmembrane region" description="Helical" evidence="1">
    <location>
        <begin position="105"/>
        <end position="123"/>
    </location>
</feature>
<keyword evidence="1" id="KW-0812">Transmembrane</keyword>
<feature type="transmembrane region" description="Helical" evidence="1">
    <location>
        <begin position="158"/>
        <end position="176"/>
    </location>
</feature>
<feature type="transmembrane region" description="Helical" evidence="1">
    <location>
        <begin position="42"/>
        <end position="59"/>
    </location>
</feature>
<dbReference type="InterPro" id="IPR029787">
    <property type="entry name" value="Nucleotide_cyclase"/>
</dbReference>
<dbReference type="PANTHER" id="PTHR33121">
    <property type="entry name" value="CYCLIC DI-GMP PHOSPHODIESTERASE PDEF"/>
    <property type="match status" value="1"/>
</dbReference>
<feature type="domain" description="GGDEF" evidence="3">
    <location>
        <begin position="288"/>
        <end position="423"/>
    </location>
</feature>
<evidence type="ECO:0000313" key="5">
    <source>
        <dbReference type="Proteomes" id="UP000054693"/>
    </source>
</evidence>
<gene>
    <name evidence="4" type="ORF">Ltuc_2639</name>
</gene>
<dbReference type="SUPFAM" id="SSF141868">
    <property type="entry name" value="EAL domain-like"/>
    <property type="match status" value="1"/>
</dbReference>
<dbReference type="Gene3D" id="3.30.70.270">
    <property type="match status" value="1"/>
</dbReference>
<evidence type="ECO:0000259" key="3">
    <source>
        <dbReference type="PROSITE" id="PS50887"/>
    </source>
</evidence>
<dbReference type="AlphaFoldDB" id="A0A0W0ZQX4"/>
<dbReference type="PROSITE" id="PS50887">
    <property type="entry name" value="GGDEF"/>
    <property type="match status" value="1"/>
</dbReference>
<dbReference type="Proteomes" id="UP000054693">
    <property type="component" value="Unassembled WGS sequence"/>
</dbReference>
<dbReference type="InterPro" id="IPR001633">
    <property type="entry name" value="EAL_dom"/>
</dbReference>
<organism evidence="4 5">
    <name type="scientific">Legionella tucsonensis</name>
    <dbReference type="NCBI Taxonomy" id="40335"/>
    <lineage>
        <taxon>Bacteria</taxon>
        <taxon>Pseudomonadati</taxon>
        <taxon>Pseudomonadota</taxon>
        <taxon>Gammaproteobacteria</taxon>
        <taxon>Legionellales</taxon>
        <taxon>Legionellaceae</taxon>
        <taxon>Legionella</taxon>
    </lineage>
</organism>
<sequence length="693" mass="78719">MSKPMYGRKFIEAPQLTSSEQLEINQKIEFETAKSFHSMVKLGALANIFGGCLYVLAIYNSTRPILIISWYTLLVLANLLNVLWAFRFEYNHITRKEIIKCRQGFLYIVILICLIWSSIGILFMNDSIDQKMTTLFFLSAVLICFSFSTALDLTMGIASIVCLLTPTLLYHLYLIIDLSHSKVSNASISIAGSFLVLGIFMLIACFVGNRIILKLFRLGYENALLSRKLKNMNASLEQRVKERTEALEKSLKLVTYQATHDLLTDLPNERFLYDHILGVTEKAIRDHHKFAIACFSINNMMKINDSIGHQASATIIHRIAQRFAHLAEKNAQYFISLLRKDVFVILINPVIDALELEECTQDLFAVLENAVYVSQQELNLTASIGISVFPTDGRDIDTLITHAEAARTLATERGGNSVRIYNTVITADASRQLNIENQLYRAIENNELILNYQPFIDLRTGTICGAEALLRWKNPILGLLSPMEFIPLAEANGMILPIGEWVLSTACKQLKKWHNRGFELVMSVNLSAKQLIQHDLVERIEKILNELKLSPKYLELELTESNAFHNEAIPIINKFTEMGISLAIDDFGTGYSEFGNLKLFKVNKIKIDKTFIQDVEVNIDSRNIVINTIALAHRMNIDCLAEGVETLEQIKFLKENGCYIMQGFYFSKPLDTKDFTEFLKTHSKNTYETLTNR</sequence>
<dbReference type="PANTHER" id="PTHR33121:SF70">
    <property type="entry name" value="SIGNALING PROTEIN YKOW"/>
    <property type="match status" value="1"/>
</dbReference>
<dbReference type="SMART" id="SM00267">
    <property type="entry name" value="GGDEF"/>
    <property type="match status" value="1"/>
</dbReference>
<proteinExistence type="predicted"/>
<dbReference type="InterPro" id="IPR035919">
    <property type="entry name" value="EAL_sf"/>
</dbReference>
<dbReference type="RefSeq" id="WP_058521844.1">
    <property type="nucleotide sequence ID" value="NZ_CAAAIP010000002.1"/>
</dbReference>
<feature type="transmembrane region" description="Helical" evidence="1">
    <location>
        <begin position="65"/>
        <end position="84"/>
    </location>
</feature>
<dbReference type="NCBIfam" id="TIGR00254">
    <property type="entry name" value="GGDEF"/>
    <property type="match status" value="1"/>
</dbReference>
<keyword evidence="5" id="KW-1185">Reference proteome</keyword>
<dbReference type="InterPro" id="IPR000160">
    <property type="entry name" value="GGDEF_dom"/>
</dbReference>
<dbReference type="SUPFAM" id="SSF55073">
    <property type="entry name" value="Nucleotide cyclase"/>
    <property type="match status" value="1"/>
</dbReference>
<keyword evidence="1" id="KW-0472">Membrane</keyword>
<evidence type="ECO:0000259" key="2">
    <source>
        <dbReference type="PROSITE" id="PS50883"/>
    </source>
</evidence>
<dbReference type="InterPro" id="IPR050706">
    <property type="entry name" value="Cyclic-di-GMP_PDE-like"/>
</dbReference>